<reference evidence="1" key="2">
    <citation type="submission" date="2019-01" db="UniProtKB">
        <authorList>
            <consortium name="EnsemblPlants"/>
        </authorList>
    </citation>
    <scope>IDENTIFICATION</scope>
    <source>
        <strain evidence="1">cv. Heinz 1706</strain>
    </source>
</reference>
<sequence length="56" mass="6129">MASPSGISLKHVESNVMRNARNQTLLNDSFLSSVVQLSHQLYLCEFVLAAEAFSSS</sequence>
<dbReference type="EnsemblPlants" id="Solyc01g056320.1.1">
    <property type="protein sequence ID" value="Solyc01g056320.1.1.1"/>
    <property type="gene ID" value="Solyc01g056320.1"/>
</dbReference>
<name>A0A3Q7EDJ7_SOLLC</name>
<dbReference type="Gramene" id="Solyc01g056320.1.1">
    <property type="protein sequence ID" value="Solyc01g056320.1.1.1"/>
    <property type="gene ID" value="Solyc01g056320.1"/>
</dbReference>
<organism evidence="1">
    <name type="scientific">Solanum lycopersicum</name>
    <name type="common">Tomato</name>
    <name type="synonym">Lycopersicon esculentum</name>
    <dbReference type="NCBI Taxonomy" id="4081"/>
    <lineage>
        <taxon>Eukaryota</taxon>
        <taxon>Viridiplantae</taxon>
        <taxon>Streptophyta</taxon>
        <taxon>Embryophyta</taxon>
        <taxon>Tracheophyta</taxon>
        <taxon>Spermatophyta</taxon>
        <taxon>Magnoliopsida</taxon>
        <taxon>eudicotyledons</taxon>
        <taxon>Gunneridae</taxon>
        <taxon>Pentapetalae</taxon>
        <taxon>asterids</taxon>
        <taxon>lamiids</taxon>
        <taxon>Solanales</taxon>
        <taxon>Solanaceae</taxon>
        <taxon>Solanoideae</taxon>
        <taxon>Solaneae</taxon>
        <taxon>Solanum</taxon>
        <taxon>Solanum subgen. Lycopersicon</taxon>
    </lineage>
</organism>
<proteinExistence type="predicted"/>
<dbReference type="AlphaFoldDB" id="A0A3Q7EDJ7"/>
<dbReference type="InParanoid" id="A0A3Q7EDJ7"/>
<accession>A0A3Q7EDJ7</accession>
<dbReference type="Proteomes" id="UP000004994">
    <property type="component" value="Chromosome 1"/>
</dbReference>
<reference evidence="1" key="1">
    <citation type="journal article" date="2012" name="Nature">
        <title>The tomato genome sequence provides insights into fleshy fruit evolution.</title>
        <authorList>
            <consortium name="Tomato Genome Consortium"/>
        </authorList>
    </citation>
    <scope>NUCLEOTIDE SEQUENCE [LARGE SCALE GENOMIC DNA]</scope>
    <source>
        <strain evidence="1">cv. Heinz 1706</strain>
    </source>
</reference>
<evidence type="ECO:0000313" key="2">
    <source>
        <dbReference type="Proteomes" id="UP000004994"/>
    </source>
</evidence>
<keyword evidence="2" id="KW-1185">Reference proteome</keyword>
<protein>
    <submittedName>
        <fullName evidence="1">Uncharacterized protein</fullName>
    </submittedName>
</protein>
<evidence type="ECO:0000313" key="1">
    <source>
        <dbReference type="EnsemblPlants" id="Solyc01g056320.1.1.1"/>
    </source>
</evidence>
<dbReference type="PaxDb" id="4081-Solyc01g056320.1.1"/>